<dbReference type="Pfam" id="PF00282">
    <property type="entry name" value="Pyridoxal_deC"/>
    <property type="match status" value="2"/>
</dbReference>
<dbReference type="InterPro" id="IPR010977">
    <property type="entry name" value="Aromatic_deC"/>
</dbReference>
<dbReference type="InterPro" id="IPR015421">
    <property type="entry name" value="PyrdxlP-dep_Trfase_major"/>
</dbReference>
<dbReference type="GO" id="GO:0005737">
    <property type="term" value="C:cytoplasm"/>
    <property type="evidence" value="ECO:0007669"/>
    <property type="project" value="TreeGrafter"/>
</dbReference>
<dbReference type="WBParaSite" id="TCLT_0000136401-mRNA-1">
    <property type="protein sequence ID" value="TCLT_0000136401-mRNA-1"/>
    <property type="gene ID" value="TCLT_0000136401"/>
</dbReference>
<dbReference type="Gene3D" id="3.40.640.10">
    <property type="entry name" value="Type I PLP-dependent aspartate aminotransferase-like (Major domain)"/>
    <property type="match status" value="1"/>
</dbReference>
<dbReference type="GO" id="GO:0004058">
    <property type="term" value="F:aromatic-L-amino-acid decarboxylase activity"/>
    <property type="evidence" value="ECO:0007669"/>
    <property type="project" value="UniProtKB-EC"/>
</dbReference>
<dbReference type="OMA" id="LCPEYRY"/>
<dbReference type="AlphaFoldDB" id="A0A0N5CMI2"/>
<evidence type="ECO:0000256" key="5">
    <source>
        <dbReference type="ARBA" id="ARBA00022793"/>
    </source>
</evidence>
<evidence type="ECO:0000256" key="8">
    <source>
        <dbReference type="ARBA" id="ARBA00038886"/>
    </source>
</evidence>
<dbReference type="InterPro" id="IPR002129">
    <property type="entry name" value="PyrdxlP-dep_de-COase"/>
</dbReference>
<dbReference type="InterPro" id="IPR015424">
    <property type="entry name" value="PyrdxlP-dep_Trfase"/>
</dbReference>
<dbReference type="Proteomes" id="UP000276776">
    <property type="component" value="Unassembled WGS sequence"/>
</dbReference>
<keyword evidence="7 12" id="KW-0456">Lyase</keyword>
<evidence type="ECO:0000256" key="11">
    <source>
        <dbReference type="PIRSR" id="PIRSR602129-50"/>
    </source>
</evidence>
<gene>
    <name evidence="13" type="ORF">TCLT_LOCUS1365</name>
</gene>
<dbReference type="InterPro" id="IPR015422">
    <property type="entry name" value="PyrdxlP-dep_Trfase_small"/>
</dbReference>
<dbReference type="OrthoDB" id="639767at2759"/>
<dbReference type="PANTHER" id="PTHR11999">
    <property type="entry name" value="GROUP II PYRIDOXAL-5-PHOSPHATE DECARBOXYLASE"/>
    <property type="match status" value="1"/>
</dbReference>
<dbReference type="EC" id="4.1.1.28" evidence="8"/>
<evidence type="ECO:0000313" key="14">
    <source>
        <dbReference type="Proteomes" id="UP000276776"/>
    </source>
</evidence>
<evidence type="ECO:0000256" key="10">
    <source>
        <dbReference type="ARBA" id="ARBA00041275"/>
    </source>
</evidence>
<dbReference type="Gene3D" id="1.20.1340.10">
    <property type="entry name" value="dopa decarboxylase, N-terminal domain"/>
    <property type="match status" value="1"/>
</dbReference>
<evidence type="ECO:0000256" key="7">
    <source>
        <dbReference type="ARBA" id="ARBA00023239"/>
    </source>
</evidence>
<dbReference type="GO" id="GO:0042423">
    <property type="term" value="P:catecholamine biosynthetic process"/>
    <property type="evidence" value="ECO:0007669"/>
    <property type="project" value="UniProtKB-KW"/>
</dbReference>
<evidence type="ECO:0000256" key="6">
    <source>
        <dbReference type="ARBA" id="ARBA00022898"/>
    </source>
</evidence>
<dbReference type="EMBL" id="UYYF01000167">
    <property type="protein sequence ID" value="VDM96763.1"/>
    <property type="molecule type" value="Genomic_DNA"/>
</dbReference>
<keyword evidence="14" id="KW-1185">Reference proteome</keyword>
<evidence type="ECO:0000256" key="4">
    <source>
        <dbReference type="ARBA" id="ARBA00022584"/>
    </source>
</evidence>
<evidence type="ECO:0000256" key="2">
    <source>
        <dbReference type="ARBA" id="ARBA00009533"/>
    </source>
</evidence>
<dbReference type="GO" id="GO:0030170">
    <property type="term" value="F:pyridoxal phosphate binding"/>
    <property type="evidence" value="ECO:0007669"/>
    <property type="project" value="InterPro"/>
</dbReference>
<dbReference type="PANTHER" id="PTHR11999:SF167">
    <property type="entry name" value="AROMATIC-L-AMINO-ACID DECARBOXYLASE"/>
    <property type="match status" value="1"/>
</dbReference>
<dbReference type="GO" id="GO:0042427">
    <property type="term" value="P:serotonin biosynthetic process"/>
    <property type="evidence" value="ECO:0007669"/>
    <property type="project" value="TreeGrafter"/>
</dbReference>
<dbReference type="Gene3D" id="3.90.1150.10">
    <property type="entry name" value="Aspartate Aminotransferase, domain 1"/>
    <property type="match status" value="1"/>
</dbReference>
<dbReference type="STRING" id="103827.A0A0N5CMI2"/>
<reference evidence="13 14" key="2">
    <citation type="submission" date="2018-11" db="EMBL/GenBank/DDBJ databases">
        <authorList>
            <consortium name="Pathogen Informatics"/>
        </authorList>
    </citation>
    <scope>NUCLEOTIDE SEQUENCE [LARGE SCALE GENOMIC DNA]</scope>
</reference>
<evidence type="ECO:0000313" key="15">
    <source>
        <dbReference type="WBParaSite" id="TCLT_0000136401-mRNA-1"/>
    </source>
</evidence>
<protein>
    <recommendedName>
        <fullName evidence="9">Aromatic-L-amino-acid decarboxylase</fullName>
        <ecNumber evidence="8">4.1.1.28</ecNumber>
    </recommendedName>
    <alternativeName>
        <fullName evidence="10">DOPA decarboxylase</fullName>
    </alternativeName>
</protein>
<organism evidence="15">
    <name type="scientific">Thelazia callipaeda</name>
    <name type="common">Oriental eyeworm</name>
    <name type="synonym">Parasitic nematode</name>
    <dbReference type="NCBI Taxonomy" id="103827"/>
    <lineage>
        <taxon>Eukaryota</taxon>
        <taxon>Metazoa</taxon>
        <taxon>Ecdysozoa</taxon>
        <taxon>Nematoda</taxon>
        <taxon>Chromadorea</taxon>
        <taxon>Rhabditida</taxon>
        <taxon>Spirurina</taxon>
        <taxon>Spiruromorpha</taxon>
        <taxon>Thelazioidea</taxon>
        <taxon>Thelaziidae</taxon>
        <taxon>Thelazia</taxon>
    </lineage>
</organism>
<keyword evidence="5" id="KW-0210">Decarboxylase</keyword>
<dbReference type="PRINTS" id="PR00800">
    <property type="entry name" value="YHDCRBOXLASE"/>
</dbReference>
<evidence type="ECO:0000313" key="13">
    <source>
        <dbReference type="EMBL" id="VDM96763.1"/>
    </source>
</evidence>
<evidence type="ECO:0000256" key="9">
    <source>
        <dbReference type="ARBA" id="ARBA00040968"/>
    </source>
</evidence>
<comment type="subunit">
    <text evidence="3">Homodimer.</text>
</comment>
<evidence type="ECO:0000256" key="12">
    <source>
        <dbReference type="RuleBase" id="RU000382"/>
    </source>
</evidence>
<dbReference type="GO" id="GO:0019752">
    <property type="term" value="P:carboxylic acid metabolic process"/>
    <property type="evidence" value="ECO:0007669"/>
    <property type="project" value="InterPro"/>
</dbReference>
<proteinExistence type="inferred from homology"/>
<evidence type="ECO:0000256" key="3">
    <source>
        <dbReference type="ARBA" id="ARBA00011738"/>
    </source>
</evidence>
<comment type="similarity">
    <text evidence="2 12">Belongs to the group II decarboxylase family.</text>
</comment>
<keyword evidence="4" id="KW-0127">Catecholamine biosynthesis</keyword>
<evidence type="ECO:0000256" key="1">
    <source>
        <dbReference type="ARBA" id="ARBA00001933"/>
    </source>
</evidence>
<keyword evidence="6 11" id="KW-0663">Pyridoxal phosphate</keyword>
<dbReference type="SUPFAM" id="SSF53383">
    <property type="entry name" value="PLP-dependent transferases"/>
    <property type="match status" value="1"/>
</dbReference>
<comment type="cofactor">
    <cofactor evidence="1 11 12">
        <name>pyridoxal 5'-phosphate</name>
        <dbReference type="ChEBI" id="CHEBI:597326"/>
    </cofactor>
</comment>
<accession>A0A0N5CMI2</accession>
<dbReference type="GO" id="GO:0006520">
    <property type="term" value="P:amino acid metabolic process"/>
    <property type="evidence" value="ECO:0007669"/>
    <property type="project" value="InterPro"/>
</dbReference>
<sequence>MNSDEFCKYGSQMIDIVAKYWKSLRTRTPVPDVQPGFMRQLVPQDPPAAPESWENIFQDIDKVVINGNTHWQHPNFFAYFPTACSYQAIMADILSGGLASIGFSWKSSPSMTELEISMMDWLAKALALPSEFLNSSTESGLGIIQNTASDATYIALLAARARAVEYIKSNENSTEQKQQVVLNEEGSNLDLGELCEYPYHDATIISKLIAYCSDQAHSSVSKGAMLAAVRLRKLKSVKNDCNGNFSVTAKMLEAAIKVDRANGLIPFIFIMTLGTTSTCGVDPIDELASICRRENIWVHVDSAYADRMLHLSGAFLLLPEYRYLTRGFEYIDSFNMNTHKALQMNFDCSPMWFRNGKKYLKYFEVDPVYLKHDQTSATDYRHLQIALGRRFRSLKIWFVLRNIGITGLQQHLRKMIDLAQHFEFLIQNDPLLELFVPRAWGLVCFRMKNSTNEMNEELNSKINLDRRIHIVASSVHGVYFLRFVACSTLTNHDDVRQAYQIIHNYAEEIRKS</sequence>
<name>A0A0N5CMI2_THECL</name>
<feature type="modified residue" description="N6-(pyridoxal phosphate)lysine" evidence="11">
    <location>
        <position position="340"/>
    </location>
</feature>
<reference evidence="15" key="1">
    <citation type="submission" date="2017-02" db="UniProtKB">
        <authorList>
            <consortium name="WormBaseParasite"/>
        </authorList>
    </citation>
    <scope>IDENTIFICATION</scope>
</reference>